<dbReference type="SMART" id="SM00342">
    <property type="entry name" value="HTH_ARAC"/>
    <property type="match status" value="1"/>
</dbReference>
<proteinExistence type="predicted"/>
<name>A0A8J8SFW9_9FIRM</name>
<dbReference type="AlphaFoldDB" id="A0A8J8SFW9"/>
<accession>A0A8J8SFW9</accession>
<dbReference type="Proteomes" id="UP000683246">
    <property type="component" value="Chromosome"/>
</dbReference>
<reference evidence="6" key="1">
    <citation type="submission" date="2020-07" db="EMBL/GenBank/DDBJ databases">
        <title>Vallitalea pronyensis genome.</title>
        <authorList>
            <person name="Postec A."/>
        </authorList>
    </citation>
    <scope>NUCLEOTIDE SEQUENCE</scope>
    <source>
        <strain evidence="6">FatNI3</strain>
    </source>
</reference>
<keyword evidence="4" id="KW-0472">Membrane</keyword>
<keyword evidence="2" id="KW-0238">DNA-binding</keyword>
<keyword evidence="4" id="KW-1133">Transmembrane helix</keyword>
<keyword evidence="4" id="KW-0812">Transmembrane</keyword>
<dbReference type="InterPro" id="IPR009057">
    <property type="entry name" value="Homeodomain-like_sf"/>
</dbReference>
<evidence type="ECO:0000313" key="6">
    <source>
        <dbReference type="EMBL" id="QUI22135.1"/>
    </source>
</evidence>
<protein>
    <submittedName>
        <fullName evidence="6">Helix-turn-helix transcriptional regulator</fullName>
    </submittedName>
</protein>
<organism evidence="6 7">
    <name type="scientific">Vallitalea pronyensis</name>
    <dbReference type="NCBI Taxonomy" id="1348613"/>
    <lineage>
        <taxon>Bacteria</taxon>
        <taxon>Bacillati</taxon>
        <taxon>Bacillota</taxon>
        <taxon>Clostridia</taxon>
        <taxon>Lachnospirales</taxon>
        <taxon>Vallitaleaceae</taxon>
        <taxon>Vallitalea</taxon>
    </lineage>
</organism>
<evidence type="ECO:0000256" key="2">
    <source>
        <dbReference type="ARBA" id="ARBA00023125"/>
    </source>
</evidence>
<dbReference type="GO" id="GO:0043565">
    <property type="term" value="F:sequence-specific DNA binding"/>
    <property type="evidence" value="ECO:0007669"/>
    <property type="project" value="InterPro"/>
</dbReference>
<sequence>MNKGFLRLFIKFFVPYLMFVMLIFVFASITYVTAFNEIEHNAVNMQKSYIDQSKSVIDRRFRETVDASFQLREFSTIKAFKEKSYASVNKDYYSAVTLYNELQDKWFQNEIIRGYFIFFEKSTIVANPIEVYFYKSFNDEALKIEGVSKEQLWEDLFSKYYSGHVLYANKMKYYENSLVGIPVVTTLGHGMDDALAVILMIMDGDKLKNSMTVFAESFHGNFFIVDEQDNMLMSYDTAYGVSEDGSIDYNLLEEDAVMVRTNSDVIPYTYILVQSKEKVFHDIHVLRRRAIIGILSMIVLGFSISIWMAKRNSAPVVKLMTRNEQLTERVNHQLPYIKTTFLERLLKGEYSNLEEISAITKLLNTDYTGMYYGVMVIDYDEHMHIFEEDGDRLLQELEMKRVEVKDVIFENTFQSDFVHDIDYDKIAIIFIDRVGDVEAFKKDIQHKTETLGEAMKTSQLTSIRYGVGSICDDIMALPLSLGHAVDALAVSVGSEEGRIIWYESIEENSESYYFPFELENRLYNGVKLGDSQLVTQILRELFKKNLVERNLKIHLMRLFIHDIWGIFNRIRERAIGTNHTMNNLIQSAVMEMYDCTDLEKIQLFRNTLLKVTDIYAVERKEKKNSVMDNINAYLRQNLSNPNFSLQDVADEFKLSYKYVSQIFKDYNETCFIHYIQTIRMKKAEELLINTNMFIGDIVIACGYNSSNSFGKAFKRHHGVSASVFREKNKE</sequence>
<evidence type="ECO:0000256" key="3">
    <source>
        <dbReference type="ARBA" id="ARBA00023163"/>
    </source>
</evidence>
<dbReference type="SUPFAM" id="SSF46689">
    <property type="entry name" value="Homeodomain-like"/>
    <property type="match status" value="1"/>
</dbReference>
<dbReference type="EMBL" id="CP058649">
    <property type="protein sequence ID" value="QUI22135.1"/>
    <property type="molecule type" value="Genomic_DNA"/>
</dbReference>
<dbReference type="RefSeq" id="WP_212697613.1">
    <property type="nucleotide sequence ID" value="NZ_CP058649.1"/>
</dbReference>
<keyword evidence="1" id="KW-0805">Transcription regulation</keyword>
<keyword evidence="7" id="KW-1185">Reference proteome</keyword>
<dbReference type="Pfam" id="PF12833">
    <property type="entry name" value="HTH_18"/>
    <property type="match status" value="1"/>
</dbReference>
<feature type="transmembrane region" description="Helical" evidence="4">
    <location>
        <begin position="12"/>
        <end position="35"/>
    </location>
</feature>
<dbReference type="PANTHER" id="PTHR43280:SF34">
    <property type="entry name" value="ARAC-FAMILY TRANSCRIPTIONAL REGULATOR"/>
    <property type="match status" value="1"/>
</dbReference>
<feature type="transmembrane region" description="Helical" evidence="4">
    <location>
        <begin position="290"/>
        <end position="309"/>
    </location>
</feature>
<evidence type="ECO:0000256" key="4">
    <source>
        <dbReference type="SAM" id="Phobius"/>
    </source>
</evidence>
<dbReference type="GO" id="GO:0003700">
    <property type="term" value="F:DNA-binding transcription factor activity"/>
    <property type="evidence" value="ECO:0007669"/>
    <property type="project" value="InterPro"/>
</dbReference>
<evidence type="ECO:0000259" key="5">
    <source>
        <dbReference type="PROSITE" id="PS01124"/>
    </source>
</evidence>
<evidence type="ECO:0000256" key="1">
    <source>
        <dbReference type="ARBA" id="ARBA00023015"/>
    </source>
</evidence>
<dbReference type="PANTHER" id="PTHR43280">
    <property type="entry name" value="ARAC-FAMILY TRANSCRIPTIONAL REGULATOR"/>
    <property type="match status" value="1"/>
</dbReference>
<dbReference type="InterPro" id="IPR018060">
    <property type="entry name" value="HTH_AraC"/>
</dbReference>
<dbReference type="KEGG" id="vpy:HZI73_07395"/>
<feature type="domain" description="HTH araC/xylS-type" evidence="5">
    <location>
        <begin position="628"/>
        <end position="727"/>
    </location>
</feature>
<dbReference type="Gene3D" id="1.10.10.60">
    <property type="entry name" value="Homeodomain-like"/>
    <property type="match status" value="2"/>
</dbReference>
<dbReference type="PROSITE" id="PS01124">
    <property type="entry name" value="HTH_ARAC_FAMILY_2"/>
    <property type="match status" value="1"/>
</dbReference>
<gene>
    <name evidence="6" type="ORF">HZI73_07395</name>
</gene>
<keyword evidence="3" id="KW-0804">Transcription</keyword>
<evidence type="ECO:0000313" key="7">
    <source>
        <dbReference type="Proteomes" id="UP000683246"/>
    </source>
</evidence>